<dbReference type="EMBL" id="JAATJM010000001">
    <property type="protein sequence ID" value="NJC41557.1"/>
    <property type="molecule type" value="Genomic_DNA"/>
</dbReference>
<dbReference type="SUPFAM" id="SSF56300">
    <property type="entry name" value="Metallo-dependent phosphatases"/>
    <property type="match status" value="1"/>
</dbReference>
<dbReference type="AlphaFoldDB" id="A0A7X6BNM9"/>
<accession>A0A7X6BNM9</accession>
<keyword evidence="3" id="KW-0378">Hydrolase</keyword>
<keyword evidence="4" id="KW-1185">Reference proteome</keyword>
<dbReference type="Pfam" id="PF16655">
    <property type="entry name" value="PhoD_N"/>
    <property type="match status" value="1"/>
</dbReference>
<dbReference type="Proteomes" id="UP000587415">
    <property type="component" value="Unassembled WGS sequence"/>
</dbReference>
<dbReference type="Pfam" id="PF09423">
    <property type="entry name" value="PhoD"/>
    <property type="match status" value="1"/>
</dbReference>
<evidence type="ECO:0000259" key="1">
    <source>
        <dbReference type="Pfam" id="PF09423"/>
    </source>
</evidence>
<proteinExistence type="predicted"/>
<dbReference type="Gene3D" id="2.60.40.380">
    <property type="entry name" value="Purple acid phosphatase-like, N-terminal"/>
    <property type="match status" value="1"/>
</dbReference>
<organism evidence="3 4">
    <name type="scientific">Brevundimonas alba</name>
    <dbReference type="NCBI Taxonomy" id="74314"/>
    <lineage>
        <taxon>Bacteria</taxon>
        <taxon>Pseudomonadati</taxon>
        <taxon>Pseudomonadota</taxon>
        <taxon>Alphaproteobacteria</taxon>
        <taxon>Caulobacterales</taxon>
        <taxon>Caulobacteraceae</taxon>
        <taxon>Brevundimonas</taxon>
    </lineage>
</organism>
<dbReference type="RefSeq" id="WP_168046760.1">
    <property type="nucleotide sequence ID" value="NZ_JAATJM010000001.1"/>
</dbReference>
<dbReference type="InterPro" id="IPR018946">
    <property type="entry name" value="PhoD-like_MPP"/>
</dbReference>
<feature type="domain" description="Phospholipase D N-terminal" evidence="2">
    <location>
        <begin position="42"/>
        <end position="138"/>
    </location>
</feature>
<dbReference type="EC" id="3.1.3.1" evidence="3"/>
<dbReference type="InterPro" id="IPR029052">
    <property type="entry name" value="Metallo-depent_PP-like"/>
</dbReference>
<comment type="caution">
    <text evidence="3">The sequence shown here is derived from an EMBL/GenBank/DDBJ whole genome shotgun (WGS) entry which is preliminary data.</text>
</comment>
<dbReference type="CDD" id="cd07389">
    <property type="entry name" value="MPP_PhoD"/>
    <property type="match status" value="1"/>
</dbReference>
<dbReference type="PROSITE" id="PS51318">
    <property type="entry name" value="TAT"/>
    <property type="match status" value="1"/>
</dbReference>
<reference evidence="3 4" key="1">
    <citation type="submission" date="2020-03" db="EMBL/GenBank/DDBJ databases">
        <title>Genomic Encyclopedia of Type Strains, Phase IV (KMG-IV): sequencing the most valuable type-strain genomes for metagenomic binning, comparative biology and taxonomic classification.</title>
        <authorList>
            <person name="Goeker M."/>
        </authorList>
    </citation>
    <scope>NUCLEOTIDE SEQUENCE [LARGE SCALE GENOMIC DNA]</scope>
    <source>
        <strain evidence="3 4">DSM 4736</strain>
    </source>
</reference>
<dbReference type="InterPro" id="IPR052900">
    <property type="entry name" value="Phospholipid_Metab_Enz"/>
</dbReference>
<dbReference type="PANTHER" id="PTHR43606:SF2">
    <property type="entry name" value="ALKALINE PHOSPHATASE FAMILY PROTEIN (AFU_ORTHOLOGUE AFUA_5G03860)"/>
    <property type="match status" value="1"/>
</dbReference>
<dbReference type="Gene3D" id="3.60.21.70">
    <property type="entry name" value="PhoD-like phosphatase"/>
    <property type="match status" value="1"/>
</dbReference>
<dbReference type="InterPro" id="IPR006311">
    <property type="entry name" value="TAT_signal"/>
</dbReference>
<name>A0A7X6BNM9_9CAUL</name>
<evidence type="ECO:0000313" key="4">
    <source>
        <dbReference type="Proteomes" id="UP000587415"/>
    </source>
</evidence>
<dbReference type="PANTHER" id="PTHR43606">
    <property type="entry name" value="PHOSPHATASE, PUTATIVE (AFU_ORTHOLOGUE AFUA_6G08710)-RELATED"/>
    <property type="match status" value="1"/>
</dbReference>
<dbReference type="InterPro" id="IPR032093">
    <property type="entry name" value="PhoD_N"/>
</dbReference>
<evidence type="ECO:0000259" key="2">
    <source>
        <dbReference type="Pfam" id="PF16655"/>
    </source>
</evidence>
<dbReference type="GO" id="GO:0004035">
    <property type="term" value="F:alkaline phosphatase activity"/>
    <property type="evidence" value="ECO:0007669"/>
    <property type="project" value="UniProtKB-EC"/>
</dbReference>
<protein>
    <submittedName>
        <fullName evidence="3">Alkaline phosphatase D</fullName>
        <ecNumber evidence="3">3.1.3.1</ecNumber>
    </submittedName>
</protein>
<evidence type="ECO:0000313" key="3">
    <source>
        <dbReference type="EMBL" id="NJC41557.1"/>
    </source>
</evidence>
<sequence length="523" mass="58091">MRLPDSVSRRGLMLALGAGGVVLGSGRRALADPVFAEYPFQLGIAAGDPAPDGFVIWTRLAPRPLEIGHGMPSAPVPVKWEVATDRGFSNVAQRGEAIARPELGHAVHVEVEGLEPGREYFYRFTAGAERTPSGRAKTAPARGARVTQARFGVLGCQAYEQGFYTAHRKAAAEDFDFIYCYGDYIYEGRGSRTYTGSGGTIENPRQHIGGEVYSLDDYRRRYAQYKLDTDLQSSHAAAAWFVTWDDHEIQNNWVSDQDPDDVPPEVFLLRRQAAAQAFYEHMPLRRSAFPRGAEMQLYRNAAWGDLLDLNLLDTRSYRSDQPCDDAWATTCAGVADPAAQVLGEAQEAWLYRALDQSQAHWKVLAQQIMVMDLDRKEGPEPGYNLDTWAGYSIPRQRLLRRLKDRRIGNTIVLTGDEHQNYAGELYLDSRNPEGAPVAAEFVTTSISSSGDGQDQRAEGRRFLADNPFLKFNNAQRGYVVCDVTPERWQTEFKVLDKVSEKDGTLTTRATLAVASGDARVVPA</sequence>
<gene>
    <name evidence="3" type="ORF">GGQ87_001815</name>
</gene>
<feature type="domain" description="PhoD-like phosphatase metallophosphatase" evidence="1">
    <location>
        <begin position="151"/>
        <end position="492"/>
    </location>
</feature>
<dbReference type="InterPro" id="IPR038607">
    <property type="entry name" value="PhoD-like_sf"/>
</dbReference>